<dbReference type="EMBL" id="JAKUCV010007593">
    <property type="protein sequence ID" value="KAJ4822707.1"/>
    <property type="molecule type" value="Genomic_DNA"/>
</dbReference>
<evidence type="ECO:0000313" key="1">
    <source>
        <dbReference type="EMBL" id="KAJ4822707.1"/>
    </source>
</evidence>
<name>A0A9Q0IZR4_9ROSI</name>
<dbReference type="AlphaFoldDB" id="A0A9Q0IZR4"/>
<evidence type="ECO:0000313" key="2">
    <source>
        <dbReference type="EMBL" id="KAJ4832181.1"/>
    </source>
</evidence>
<dbReference type="EMBL" id="JAKUCV010001573">
    <property type="protein sequence ID" value="KAJ4845766.1"/>
    <property type="molecule type" value="Genomic_DNA"/>
</dbReference>
<keyword evidence="4" id="KW-1185">Reference proteome</keyword>
<comment type="caution">
    <text evidence="1">The sequence shown here is derived from an EMBL/GenBank/DDBJ whole genome shotgun (WGS) entry which is preliminary data.</text>
</comment>
<gene>
    <name evidence="2" type="ORF">Tsubulata_009000</name>
    <name evidence="3" type="ORF">Tsubulata_013095</name>
    <name evidence="1" type="ORF">Tsubulata_015768</name>
</gene>
<dbReference type="EMBL" id="JAKUCV010005182">
    <property type="protein sequence ID" value="KAJ4832181.1"/>
    <property type="molecule type" value="Genomic_DNA"/>
</dbReference>
<reference evidence="1" key="1">
    <citation type="submission" date="2022-02" db="EMBL/GenBank/DDBJ databases">
        <authorList>
            <person name="Henning P.M."/>
            <person name="McCubbin A.G."/>
            <person name="Shore J.S."/>
        </authorList>
    </citation>
    <scope>NUCLEOTIDE SEQUENCE</scope>
    <source>
        <strain evidence="1">F60SS</strain>
        <tissue evidence="1">Leaves</tissue>
    </source>
</reference>
<evidence type="ECO:0000313" key="4">
    <source>
        <dbReference type="Proteomes" id="UP001141552"/>
    </source>
</evidence>
<sequence length="67" mass="7522">MSRIPTASVYSLSRNLLASVYLLGNSHIRCKFLHHKPSIMSTPQPKHHVHNCASSSIRLGHCTCLPW</sequence>
<reference evidence="1" key="2">
    <citation type="journal article" date="2023" name="Plants (Basel)">
        <title>Annotation of the Turnera subulata (Passifloraceae) Draft Genome Reveals the S-Locus Evolved after the Divergence of Turneroideae from Passifloroideae in a Stepwise Manner.</title>
        <authorList>
            <person name="Henning P.M."/>
            <person name="Roalson E.H."/>
            <person name="Mir W."/>
            <person name="McCubbin A.G."/>
            <person name="Shore J.S."/>
        </authorList>
    </citation>
    <scope>NUCLEOTIDE SEQUENCE</scope>
    <source>
        <strain evidence="1">F60SS</strain>
    </source>
</reference>
<accession>A0A9Q0IZR4</accession>
<dbReference type="Proteomes" id="UP001141552">
    <property type="component" value="Unassembled WGS sequence"/>
</dbReference>
<organism evidence="1 4">
    <name type="scientific">Turnera subulata</name>
    <dbReference type="NCBI Taxonomy" id="218843"/>
    <lineage>
        <taxon>Eukaryota</taxon>
        <taxon>Viridiplantae</taxon>
        <taxon>Streptophyta</taxon>
        <taxon>Embryophyta</taxon>
        <taxon>Tracheophyta</taxon>
        <taxon>Spermatophyta</taxon>
        <taxon>Magnoliopsida</taxon>
        <taxon>eudicotyledons</taxon>
        <taxon>Gunneridae</taxon>
        <taxon>Pentapetalae</taxon>
        <taxon>rosids</taxon>
        <taxon>fabids</taxon>
        <taxon>Malpighiales</taxon>
        <taxon>Passifloraceae</taxon>
        <taxon>Turnera</taxon>
    </lineage>
</organism>
<proteinExistence type="predicted"/>
<protein>
    <submittedName>
        <fullName evidence="1">Uncharacterized protein</fullName>
    </submittedName>
</protein>
<evidence type="ECO:0000313" key="3">
    <source>
        <dbReference type="EMBL" id="KAJ4845766.1"/>
    </source>
</evidence>